<dbReference type="GO" id="GO:0008360">
    <property type="term" value="P:regulation of cell shape"/>
    <property type="evidence" value="ECO:0007669"/>
    <property type="project" value="UniProtKB-KW"/>
</dbReference>
<dbReference type="InterPro" id="IPR000713">
    <property type="entry name" value="Mur_ligase_N"/>
</dbReference>
<dbReference type="InterPro" id="IPR036565">
    <property type="entry name" value="Mur-like_cat_sf"/>
</dbReference>
<evidence type="ECO:0000256" key="4">
    <source>
        <dbReference type="ARBA" id="ARBA00022984"/>
    </source>
</evidence>
<dbReference type="SUPFAM" id="SSF63418">
    <property type="entry name" value="MurE/MurF N-terminal domain"/>
    <property type="match status" value="1"/>
</dbReference>
<feature type="binding site" evidence="7">
    <location>
        <position position="452"/>
    </location>
    <ligand>
        <name>meso-2,6-diaminopimelate</name>
        <dbReference type="ChEBI" id="CHEBI:57791"/>
    </ligand>
</feature>
<comment type="PTM">
    <text evidence="7">Carboxylation is probably crucial for Mg(2+) binding and, consequently, for the gamma-phosphate positioning of ATP.</text>
</comment>
<evidence type="ECO:0000256" key="3">
    <source>
        <dbReference type="ARBA" id="ARBA00022960"/>
    </source>
</evidence>
<dbReference type="GO" id="GO:0005737">
    <property type="term" value="C:cytoplasm"/>
    <property type="evidence" value="ECO:0007669"/>
    <property type="project" value="UniProtKB-SubCell"/>
</dbReference>
<dbReference type="GO" id="GO:0071555">
    <property type="term" value="P:cell wall organization"/>
    <property type="evidence" value="ECO:0007669"/>
    <property type="project" value="UniProtKB-KW"/>
</dbReference>
<feature type="domain" description="Mur ligase N-terminal catalytic" evidence="9">
    <location>
        <begin position="19"/>
        <end position="66"/>
    </location>
</feature>
<dbReference type="Pfam" id="PF02875">
    <property type="entry name" value="Mur_ligase_C"/>
    <property type="match status" value="1"/>
</dbReference>
<evidence type="ECO:0000313" key="12">
    <source>
        <dbReference type="EMBL" id="MEN7548875.1"/>
    </source>
</evidence>
<evidence type="ECO:0000256" key="8">
    <source>
        <dbReference type="RuleBase" id="RU004135"/>
    </source>
</evidence>
<dbReference type="AlphaFoldDB" id="A0AAW9S124"/>
<gene>
    <name evidence="7" type="primary">murE</name>
    <name evidence="12" type="ORF">AAG747_13215</name>
</gene>
<keyword evidence="3 7" id="KW-0133">Cell shape</keyword>
<dbReference type="SUPFAM" id="SSF53623">
    <property type="entry name" value="MurD-like peptide ligases, catalytic domain"/>
    <property type="match status" value="1"/>
</dbReference>
<evidence type="ECO:0000259" key="10">
    <source>
        <dbReference type="Pfam" id="PF02875"/>
    </source>
</evidence>
<keyword evidence="7" id="KW-0067">ATP-binding</keyword>
<feature type="binding site" evidence="7">
    <location>
        <begin position="107"/>
        <end position="113"/>
    </location>
    <ligand>
        <name>ATP</name>
        <dbReference type="ChEBI" id="CHEBI:30616"/>
    </ligand>
</feature>
<dbReference type="EC" id="6.3.2.13" evidence="7"/>
<dbReference type="SUPFAM" id="SSF53244">
    <property type="entry name" value="MurD-like peptide ligases, peptide-binding domain"/>
    <property type="match status" value="1"/>
</dbReference>
<feature type="binding site" evidence="7">
    <location>
        <position position="375"/>
    </location>
    <ligand>
        <name>meso-2,6-diaminopimelate</name>
        <dbReference type="ChEBI" id="CHEBI:57791"/>
    </ligand>
</feature>
<feature type="short sequence motif" description="Meso-diaminopimelate recognition motif" evidence="7">
    <location>
        <begin position="399"/>
        <end position="402"/>
    </location>
</feature>
<dbReference type="InterPro" id="IPR036615">
    <property type="entry name" value="Mur_ligase_C_dom_sf"/>
</dbReference>
<dbReference type="GO" id="GO:0008765">
    <property type="term" value="F:UDP-N-acetylmuramoylalanyl-D-glutamate-2,6-diaminopimelate ligase activity"/>
    <property type="evidence" value="ECO:0007669"/>
    <property type="project" value="UniProtKB-UniRule"/>
</dbReference>
<protein>
    <recommendedName>
        <fullName evidence="7">UDP-N-acetylmuramoyl-L-alanyl-D-glutamate--2,6-diaminopimelate ligase</fullName>
        <ecNumber evidence="7">6.3.2.13</ecNumber>
    </recommendedName>
    <alternativeName>
        <fullName evidence="7">Meso-A2pm-adding enzyme</fullName>
    </alternativeName>
    <alternativeName>
        <fullName evidence="7">Meso-diaminopimelate-adding enzyme</fullName>
    </alternativeName>
    <alternativeName>
        <fullName evidence="7">UDP-MurNAc-L-Ala-D-Glu:meso-diaminopimelate ligase</fullName>
    </alternativeName>
    <alternativeName>
        <fullName evidence="7">UDP-MurNAc-tripeptide synthetase</fullName>
    </alternativeName>
    <alternativeName>
        <fullName evidence="7">UDP-N-acetylmuramyl-tripeptide synthetase</fullName>
    </alternativeName>
</protein>
<feature type="binding site" evidence="7">
    <location>
        <position position="456"/>
    </location>
    <ligand>
        <name>meso-2,6-diaminopimelate</name>
        <dbReference type="ChEBI" id="CHEBI:57791"/>
    </ligand>
</feature>
<name>A0AAW9S124_9BACT</name>
<keyword evidence="2 7" id="KW-0132">Cell division</keyword>
<organism evidence="12 13">
    <name type="scientific">Rapidithrix thailandica</name>
    <dbReference type="NCBI Taxonomy" id="413964"/>
    <lineage>
        <taxon>Bacteria</taxon>
        <taxon>Pseudomonadati</taxon>
        <taxon>Bacteroidota</taxon>
        <taxon>Cytophagia</taxon>
        <taxon>Cytophagales</taxon>
        <taxon>Flammeovirgaceae</taxon>
        <taxon>Rapidithrix</taxon>
    </lineage>
</organism>
<dbReference type="PANTHER" id="PTHR23135:SF4">
    <property type="entry name" value="UDP-N-ACETYLMURAMOYL-L-ALANYL-D-GLUTAMATE--2,6-DIAMINOPIMELATE LIGASE MURE HOMOLOG, CHLOROPLASTIC"/>
    <property type="match status" value="1"/>
</dbReference>
<keyword evidence="7" id="KW-0547">Nucleotide-binding</keyword>
<reference evidence="12 13" key="1">
    <citation type="submission" date="2024-04" db="EMBL/GenBank/DDBJ databases">
        <title>Novel genus in family Flammeovirgaceae.</title>
        <authorList>
            <person name="Nguyen T.H."/>
            <person name="Vuong T.Q."/>
            <person name="Le H."/>
            <person name="Kim S.-G."/>
        </authorList>
    </citation>
    <scope>NUCLEOTIDE SEQUENCE [LARGE SCALE GENOMIC DNA]</scope>
    <source>
        <strain evidence="12 13">JCM 23209</strain>
    </source>
</reference>
<dbReference type="InterPro" id="IPR035911">
    <property type="entry name" value="MurE/MurF_N"/>
</dbReference>
<evidence type="ECO:0000259" key="11">
    <source>
        <dbReference type="Pfam" id="PF08245"/>
    </source>
</evidence>
<comment type="catalytic activity">
    <reaction evidence="7">
        <text>UDP-N-acetyl-alpha-D-muramoyl-L-alanyl-D-glutamate + meso-2,6-diaminopimelate + ATP = UDP-N-acetyl-alpha-D-muramoyl-L-alanyl-gamma-D-glutamyl-meso-2,6-diaminopimelate + ADP + phosphate + H(+)</text>
        <dbReference type="Rhea" id="RHEA:23676"/>
        <dbReference type="ChEBI" id="CHEBI:15378"/>
        <dbReference type="ChEBI" id="CHEBI:30616"/>
        <dbReference type="ChEBI" id="CHEBI:43474"/>
        <dbReference type="ChEBI" id="CHEBI:57791"/>
        <dbReference type="ChEBI" id="CHEBI:83900"/>
        <dbReference type="ChEBI" id="CHEBI:83905"/>
        <dbReference type="ChEBI" id="CHEBI:456216"/>
        <dbReference type="EC" id="6.3.2.13"/>
    </reaction>
</comment>
<evidence type="ECO:0000313" key="13">
    <source>
        <dbReference type="Proteomes" id="UP001403385"/>
    </source>
</evidence>
<dbReference type="GO" id="GO:0000287">
    <property type="term" value="F:magnesium ion binding"/>
    <property type="evidence" value="ECO:0007669"/>
    <property type="project" value="UniProtKB-UniRule"/>
</dbReference>
<dbReference type="GO" id="GO:0051301">
    <property type="term" value="P:cell division"/>
    <property type="evidence" value="ECO:0007669"/>
    <property type="project" value="UniProtKB-KW"/>
</dbReference>
<keyword evidence="7" id="KW-0460">Magnesium</keyword>
<accession>A0AAW9S124</accession>
<keyword evidence="4 7" id="KW-0573">Peptidoglycan synthesis</keyword>
<dbReference type="Pfam" id="PF01225">
    <property type="entry name" value="Mur_ligase"/>
    <property type="match status" value="1"/>
</dbReference>
<keyword evidence="7 12" id="KW-0436">Ligase</keyword>
<dbReference type="InterPro" id="IPR005761">
    <property type="entry name" value="UDP-N-AcMur-Glu-dNH2Pim_ligase"/>
</dbReference>
<dbReference type="NCBIfam" id="TIGR01085">
    <property type="entry name" value="murE"/>
    <property type="match status" value="1"/>
</dbReference>
<comment type="caution">
    <text evidence="7">Lacks conserved residue(s) required for the propagation of feature annotation.</text>
</comment>
<feature type="binding site" evidence="7">
    <location>
        <position position="24"/>
    </location>
    <ligand>
        <name>UDP-N-acetyl-alpha-D-muramoyl-L-alanyl-D-glutamate</name>
        <dbReference type="ChEBI" id="CHEBI:83900"/>
    </ligand>
</feature>
<dbReference type="GO" id="GO:0009252">
    <property type="term" value="P:peptidoglycan biosynthetic process"/>
    <property type="evidence" value="ECO:0007669"/>
    <property type="project" value="UniProtKB-UniRule"/>
</dbReference>
<comment type="pathway">
    <text evidence="7 8">Cell wall biogenesis; peptidoglycan biosynthesis.</text>
</comment>
<dbReference type="InterPro" id="IPR004101">
    <property type="entry name" value="Mur_ligase_C"/>
</dbReference>
<evidence type="ECO:0000256" key="2">
    <source>
        <dbReference type="ARBA" id="ARBA00022618"/>
    </source>
</evidence>
<dbReference type="Gene3D" id="3.40.1390.10">
    <property type="entry name" value="MurE/MurF, N-terminal domain"/>
    <property type="match status" value="1"/>
</dbReference>
<evidence type="ECO:0000256" key="7">
    <source>
        <dbReference type="HAMAP-Rule" id="MF_00208"/>
    </source>
</evidence>
<comment type="similarity">
    <text evidence="1 7">Belongs to the MurCDEF family. MurE subfamily.</text>
</comment>
<dbReference type="HAMAP" id="MF_00208">
    <property type="entry name" value="MurE"/>
    <property type="match status" value="1"/>
</dbReference>
<evidence type="ECO:0000256" key="5">
    <source>
        <dbReference type="ARBA" id="ARBA00023306"/>
    </source>
</evidence>
<feature type="domain" description="Mur ligase C-terminal" evidence="10">
    <location>
        <begin position="323"/>
        <end position="454"/>
    </location>
</feature>
<dbReference type="PANTHER" id="PTHR23135">
    <property type="entry name" value="MUR LIGASE FAMILY MEMBER"/>
    <property type="match status" value="1"/>
</dbReference>
<feature type="binding site" evidence="7">
    <location>
        <position position="176"/>
    </location>
    <ligand>
        <name>UDP-N-acetyl-alpha-D-muramoyl-L-alanyl-D-glutamate</name>
        <dbReference type="ChEBI" id="CHEBI:83900"/>
    </ligand>
</feature>
<comment type="cofactor">
    <cofactor evidence="7">
        <name>Mg(2+)</name>
        <dbReference type="ChEBI" id="CHEBI:18420"/>
    </cofactor>
</comment>
<dbReference type="Gene3D" id="3.90.190.20">
    <property type="entry name" value="Mur ligase, C-terminal domain"/>
    <property type="match status" value="1"/>
</dbReference>
<dbReference type="NCBIfam" id="NF001126">
    <property type="entry name" value="PRK00139.1-4"/>
    <property type="match status" value="1"/>
</dbReference>
<keyword evidence="13" id="KW-1185">Reference proteome</keyword>
<comment type="function">
    <text evidence="7">Catalyzes the addition of meso-diaminopimelic acid to the nucleotide precursor UDP-N-acetylmuramoyl-L-alanyl-D-glutamate (UMAG) in the biosynthesis of bacterial cell-wall peptidoglycan.</text>
</comment>
<keyword evidence="6 7" id="KW-0961">Cell wall biogenesis/degradation</keyword>
<keyword evidence="5 7" id="KW-0131">Cell cycle</keyword>
<keyword evidence="7" id="KW-0963">Cytoplasm</keyword>
<feature type="binding site" evidence="7">
    <location>
        <position position="184"/>
    </location>
    <ligand>
        <name>UDP-N-acetyl-alpha-D-muramoyl-L-alanyl-D-glutamate</name>
        <dbReference type="ChEBI" id="CHEBI:83900"/>
    </ligand>
</feature>
<evidence type="ECO:0000259" key="9">
    <source>
        <dbReference type="Pfam" id="PF01225"/>
    </source>
</evidence>
<comment type="caution">
    <text evidence="12">The sequence shown here is derived from an EMBL/GenBank/DDBJ whole genome shotgun (WGS) entry which is preliminary data.</text>
</comment>
<evidence type="ECO:0000256" key="1">
    <source>
        <dbReference type="ARBA" id="ARBA00005898"/>
    </source>
</evidence>
<dbReference type="Gene3D" id="3.40.1190.10">
    <property type="entry name" value="Mur-like, catalytic domain"/>
    <property type="match status" value="1"/>
</dbReference>
<feature type="binding site" evidence="7">
    <location>
        <begin position="149"/>
        <end position="150"/>
    </location>
    <ligand>
        <name>UDP-N-acetyl-alpha-D-muramoyl-L-alanyl-D-glutamate</name>
        <dbReference type="ChEBI" id="CHEBI:83900"/>
    </ligand>
</feature>
<proteinExistence type="inferred from homology"/>
<dbReference type="InterPro" id="IPR013221">
    <property type="entry name" value="Mur_ligase_cen"/>
</dbReference>
<feature type="modified residue" description="N6-carboxylysine" evidence="7">
    <location>
        <position position="216"/>
    </location>
</feature>
<feature type="binding site" evidence="7">
    <location>
        <begin position="399"/>
        <end position="402"/>
    </location>
    <ligand>
        <name>meso-2,6-diaminopimelate</name>
        <dbReference type="ChEBI" id="CHEBI:57791"/>
    </ligand>
</feature>
<dbReference type="GO" id="GO:0005524">
    <property type="term" value="F:ATP binding"/>
    <property type="evidence" value="ECO:0007669"/>
    <property type="project" value="UniProtKB-UniRule"/>
</dbReference>
<feature type="binding site" evidence="7">
    <location>
        <position position="182"/>
    </location>
    <ligand>
        <name>UDP-N-acetyl-alpha-D-muramoyl-L-alanyl-D-glutamate</name>
        <dbReference type="ChEBI" id="CHEBI:83900"/>
    </ligand>
</feature>
<dbReference type="EMBL" id="JBDKWZ010000007">
    <property type="protein sequence ID" value="MEN7548875.1"/>
    <property type="molecule type" value="Genomic_DNA"/>
</dbReference>
<dbReference type="Pfam" id="PF08245">
    <property type="entry name" value="Mur_ligase_M"/>
    <property type="match status" value="1"/>
</dbReference>
<comment type="subcellular location">
    <subcellularLocation>
        <location evidence="7 8">Cytoplasm</location>
    </subcellularLocation>
</comment>
<feature type="binding site" evidence="7">
    <location>
        <position position="26"/>
    </location>
    <ligand>
        <name>UDP-N-acetyl-alpha-D-muramoyl-L-alanyl-D-glutamate</name>
        <dbReference type="ChEBI" id="CHEBI:83900"/>
    </ligand>
</feature>
<evidence type="ECO:0000256" key="6">
    <source>
        <dbReference type="ARBA" id="ARBA00023316"/>
    </source>
</evidence>
<dbReference type="Proteomes" id="UP001403385">
    <property type="component" value="Unassembled WGS sequence"/>
</dbReference>
<feature type="domain" description="Mur ligase central" evidence="11">
    <location>
        <begin position="105"/>
        <end position="300"/>
    </location>
</feature>
<sequence length="479" mass="53454">MVNNCKIKQVIGAPEKVEVKHLFLDSRRVTPGSLFFAVPGVLTDGHQYIETAIEKGAVAIVCEQLPSTILQHITYIQVEHSASQVGVMAANFYDQPSEKLKVVAITGTNGKTTCATLLYELFRSLGYKVGLLSTIENRIDTQILDAQLTTPDALSLQKLMAQMVEQGCTHCFMEASSHAIVQERLAGIALKGAVFTNITHDHLDYHQTFKNYIYAKKQLFDKLGKEAFALVNFDDKRGQVMQQNTKARKLGFSLKSMADFKGKLKANSFEGLQMEINGRESWFRLIGDFNAYNLLAVYASAVLLGEKEEQVLTALSGLTPARGRFDQIVSKDNRRFIIDYAHTPDALENVLKTIQSIRQSKEERIITLVGCGGNRDKEKRPKMAKIAAEYSDLVVLTSDNPRDEEPETILEDMKKGLQSEELTKSVSISDRKDAIRYAMEQAQGGDIVLVAGKGHETYQEIKGTKYTFDDKQVIRDLLA</sequence>